<sequence>MKITTAYIIGLIFGLGISISGMSNPAKVLNFFDVAGSWDGSLGLVMLAALIVAFIGYKLVFARNKPLFEVNFFVPANRKLDAKLLSGAAIFGIGWGISGFCPGGSLPAIGNGSIEIIQFTAALLAGIFLAKVALKLVAKTGPKAVTS</sequence>
<feature type="transmembrane region" description="Helical" evidence="1">
    <location>
        <begin position="116"/>
        <end position="134"/>
    </location>
</feature>
<name>A0A2A4Z9H5_9PROT</name>
<keyword evidence="1" id="KW-1133">Transmembrane helix</keyword>
<dbReference type="Pfam" id="PF20398">
    <property type="entry name" value="DUF6691"/>
    <property type="match status" value="1"/>
</dbReference>
<keyword evidence="1" id="KW-0472">Membrane</keyword>
<dbReference type="EMBL" id="NVUS01000001">
    <property type="protein sequence ID" value="PCJ03774.1"/>
    <property type="molecule type" value="Genomic_DNA"/>
</dbReference>
<reference evidence="2" key="2">
    <citation type="journal article" date="2018" name="ISME J.">
        <title>A dynamic microbial community with high functional redundancy inhabits the cold, oxic subseafloor aquifer.</title>
        <authorList>
            <person name="Tully B.J."/>
            <person name="Wheat C.G."/>
            <person name="Glazer B.T."/>
            <person name="Huber J.A."/>
        </authorList>
    </citation>
    <scope>NUCLEOTIDE SEQUENCE</scope>
    <source>
        <strain evidence="2">NORP83</strain>
    </source>
</reference>
<comment type="caution">
    <text evidence="2">The sequence shown here is derived from an EMBL/GenBank/DDBJ whole genome shotgun (WGS) entry which is preliminary data.</text>
</comment>
<evidence type="ECO:0000256" key="1">
    <source>
        <dbReference type="SAM" id="Phobius"/>
    </source>
</evidence>
<evidence type="ECO:0000313" key="2">
    <source>
        <dbReference type="EMBL" id="PCJ03774.1"/>
    </source>
</evidence>
<keyword evidence="1" id="KW-0812">Transmembrane</keyword>
<protein>
    <submittedName>
        <fullName evidence="2">Permease</fullName>
    </submittedName>
</protein>
<dbReference type="InterPro" id="IPR046513">
    <property type="entry name" value="DUF6691"/>
</dbReference>
<dbReference type="AlphaFoldDB" id="A0A2A4Z9H5"/>
<organism evidence="2">
    <name type="scientific">OCS116 cluster bacterium</name>
    <dbReference type="NCBI Taxonomy" id="2030921"/>
    <lineage>
        <taxon>Bacteria</taxon>
        <taxon>Pseudomonadati</taxon>
        <taxon>Pseudomonadota</taxon>
        <taxon>Alphaproteobacteria</taxon>
        <taxon>OCS116 cluster</taxon>
    </lineage>
</organism>
<feature type="transmembrane region" description="Helical" evidence="1">
    <location>
        <begin position="41"/>
        <end position="61"/>
    </location>
</feature>
<proteinExistence type="predicted"/>
<feature type="transmembrane region" description="Helical" evidence="1">
    <location>
        <begin position="82"/>
        <end position="110"/>
    </location>
</feature>
<gene>
    <name evidence="2" type="ORF">COB13_00635</name>
</gene>
<accession>A0A2A4Z9H5</accession>
<reference key="1">
    <citation type="submission" date="2017-08" db="EMBL/GenBank/DDBJ databases">
        <title>A dynamic microbial community with high functional redundancy inhabits the cold, oxic subseafloor aquifer.</title>
        <authorList>
            <person name="Tully B.J."/>
            <person name="Wheat C.G."/>
            <person name="Glazer B.T."/>
            <person name="Huber J.A."/>
        </authorList>
    </citation>
    <scope>NUCLEOTIDE SEQUENCE [LARGE SCALE GENOMIC DNA]</scope>
</reference>